<dbReference type="OrthoDB" id="9813903at2"/>
<protein>
    <submittedName>
        <fullName evidence="4">Sensor domain-containing phosphodiesterase</fullName>
    </submittedName>
</protein>
<feature type="domain" description="GGDEF" evidence="3">
    <location>
        <begin position="187"/>
        <end position="320"/>
    </location>
</feature>
<dbReference type="Proteomes" id="UP000265955">
    <property type="component" value="Unassembled WGS sequence"/>
</dbReference>
<reference evidence="5" key="1">
    <citation type="submission" date="2018-09" db="EMBL/GenBank/DDBJ databases">
        <authorList>
            <person name="Zhu H."/>
        </authorList>
    </citation>
    <scope>NUCLEOTIDE SEQUENCE [LARGE SCALE GENOMIC DNA]</scope>
    <source>
        <strain evidence="5">K1R23-30</strain>
    </source>
</reference>
<gene>
    <name evidence="4" type="ORF">D3871_26080</name>
</gene>
<dbReference type="Pfam" id="PF00563">
    <property type="entry name" value="EAL"/>
    <property type="match status" value="1"/>
</dbReference>
<name>A0A3A3FL83_9BURK</name>
<dbReference type="CDD" id="cd00130">
    <property type="entry name" value="PAS"/>
    <property type="match status" value="1"/>
</dbReference>
<sequence length="587" mass="65164">MYKLSSEEIDLPLPLQRSLTTNKLVGLMIVRQGVVGRCNSEAGRIFGYSPADMEGMPLSAFFPVVSEELKQASASAQAQASVVVTGKMPATARNGKAIWVRTMVHTSVVEGGSATTVWVIKEFIERRDDKEERVHTAQGNAQLHLPSSTGSGQAPDTHHAAHARITGRARLEEQFGRVLREAQARNRHVAVLFIGFHRVKFICDMLGREAGEQFIEQLAIRIRESIRPADHCWQSSRDEFVVSLSHVGDAHAAMEVAQRILDLLSAPLSIGGIALYVTASIGISLFPQHGREADTLLCKADLALNRSNMESGNNLRIFTEDIEHAVKRAFNLDQDLRRALSGKQFQLSYQPIVNIDHFEVCSLEALLRWQLPDGTMVPPQEFIPLAENNGLIMPIGHWVIREACRQIGAWQRSLGTVVPVAINLSPQQFQGPDPAALLLRALREEEIDPSLLEIEITETSLMQNMDDMMRQLRQLADAGVRLAIDDFGTGYSSLNYLRKLPVHAVKIDRSFIRDLTHDVNGQLIVQTIIDLANQLHLDTIAEGVETPEQVDMLRNFGCRRLQGFYLSEPAPASQIERLLKQGALGVI</sequence>
<dbReference type="EMBL" id="QYUO01000003">
    <property type="protein sequence ID" value="RJF92115.1"/>
    <property type="molecule type" value="Genomic_DNA"/>
</dbReference>
<dbReference type="PANTHER" id="PTHR44757">
    <property type="entry name" value="DIGUANYLATE CYCLASE DGCP"/>
    <property type="match status" value="1"/>
</dbReference>
<organism evidence="4 5">
    <name type="scientific">Noviherbaspirillum saxi</name>
    <dbReference type="NCBI Taxonomy" id="2320863"/>
    <lineage>
        <taxon>Bacteria</taxon>
        <taxon>Pseudomonadati</taxon>
        <taxon>Pseudomonadota</taxon>
        <taxon>Betaproteobacteria</taxon>
        <taxon>Burkholderiales</taxon>
        <taxon>Oxalobacteraceae</taxon>
        <taxon>Noviherbaspirillum</taxon>
    </lineage>
</organism>
<dbReference type="NCBIfam" id="TIGR00254">
    <property type="entry name" value="GGDEF"/>
    <property type="match status" value="1"/>
</dbReference>
<proteinExistence type="predicted"/>
<dbReference type="InterPro" id="IPR052155">
    <property type="entry name" value="Biofilm_reg_signaling"/>
</dbReference>
<evidence type="ECO:0000256" key="1">
    <source>
        <dbReference type="SAM" id="MobiDB-lite"/>
    </source>
</evidence>
<comment type="caution">
    <text evidence="4">The sequence shown here is derived from an EMBL/GenBank/DDBJ whole genome shotgun (WGS) entry which is preliminary data.</text>
</comment>
<dbReference type="Pfam" id="PF00990">
    <property type="entry name" value="GGDEF"/>
    <property type="match status" value="1"/>
</dbReference>
<dbReference type="Gene3D" id="3.20.20.450">
    <property type="entry name" value="EAL domain"/>
    <property type="match status" value="1"/>
</dbReference>
<dbReference type="CDD" id="cd01948">
    <property type="entry name" value="EAL"/>
    <property type="match status" value="1"/>
</dbReference>
<dbReference type="PANTHER" id="PTHR44757:SF2">
    <property type="entry name" value="BIOFILM ARCHITECTURE MAINTENANCE PROTEIN MBAA"/>
    <property type="match status" value="1"/>
</dbReference>
<evidence type="ECO:0000259" key="3">
    <source>
        <dbReference type="PROSITE" id="PS50887"/>
    </source>
</evidence>
<dbReference type="InterPro" id="IPR035965">
    <property type="entry name" value="PAS-like_dom_sf"/>
</dbReference>
<feature type="region of interest" description="Disordered" evidence="1">
    <location>
        <begin position="130"/>
        <end position="161"/>
    </location>
</feature>
<dbReference type="NCBIfam" id="TIGR00229">
    <property type="entry name" value="sensory_box"/>
    <property type="match status" value="1"/>
</dbReference>
<evidence type="ECO:0000313" key="5">
    <source>
        <dbReference type="Proteomes" id="UP000265955"/>
    </source>
</evidence>
<dbReference type="PROSITE" id="PS50883">
    <property type="entry name" value="EAL"/>
    <property type="match status" value="1"/>
</dbReference>
<dbReference type="SMART" id="SM00052">
    <property type="entry name" value="EAL"/>
    <property type="match status" value="1"/>
</dbReference>
<keyword evidence="5" id="KW-1185">Reference proteome</keyword>
<evidence type="ECO:0000259" key="2">
    <source>
        <dbReference type="PROSITE" id="PS50883"/>
    </source>
</evidence>
<accession>A0A3A3FL83</accession>
<dbReference type="Gene3D" id="3.30.450.20">
    <property type="entry name" value="PAS domain"/>
    <property type="match status" value="1"/>
</dbReference>
<feature type="domain" description="EAL" evidence="2">
    <location>
        <begin position="329"/>
        <end position="583"/>
    </location>
</feature>
<dbReference type="SUPFAM" id="SSF55073">
    <property type="entry name" value="Nucleotide cyclase"/>
    <property type="match status" value="1"/>
</dbReference>
<dbReference type="InterPro" id="IPR001633">
    <property type="entry name" value="EAL_dom"/>
</dbReference>
<dbReference type="InterPro" id="IPR029787">
    <property type="entry name" value="Nucleotide_cyclase"/>
</dbReference>
<dbReference type="SMART" id="SM00267">
    <property type="entry name" value="GGDEF"/>
    <property type="match status" value="1"/>
</dbReference>
<dbReference type="SUPFAM" id="SSF141868">
    <property type="entry name" value="EAL domain-like"/>
    <property type="match status" value="1"/>
</dbReference>
<dbReference type="Pfam" id="PF13426">
    <property type="entry name" value="PAS_9"/>
    <property type="match status" value="1"/>
</dbReference>
<dbReference type="InterPro" id="IPR000160">
    <property type="entry name" value="GGDEF_dom"/>
</dbReference>
<dbReference type="PROSITE" id="PS50887">
    <property type="entry name" value="GGDEF"/>
    <property type="match status" value="1"/>
</dbReference>
<evidence type="ECO:0000313" key="4">
    <source>
        <dbReference type="EMBL" id="RJF92115.1"/>
    </source>
</evidence>
<dbReference type="RefSeq" id="WP_119772000.1">
    <property type="nucleotide sequence ID" value="NZ_QYUO01000003.1"/>
</dbReference>
<dbReference type="SUPFAM" id="SSF55785">
    <property type="entry name" value="PYP-like sensor domain (PAS domain)"/>
    <property type="match status" value="1"/>
</dbReference>
<dbReference type="InterPro" id="IPR035919">
    <property type="entry name" value="EAL_sf"/>
</dbReference>
<dbReference type="InterPro" id="IPR000014">
    <property type="entry name" value="PAS"/>
</dbReference>
<dbReference type="Gene3D" id="3.30.70.270">
    <property type="match status" value="1"/>
</dbReference>
<feature type="compositionally biased region" description="Polar residues" evidence="1">
    <location>
        <begin position="137"/>
        <end position="154"/>
    </location>
</feature>
<dbReference type="AlphaFoldDB" id="A0A3A3FL83"/>
<dbReference type="CDD" id="cd01949">
    <property type="entry name" value="GGDEF"/>
    <property type="match status" value="1"/>
</dbReference>
<dbReference type="InterPro" id="IPR043128">
    <property type="entry name" value="Rev_trsase/Diguanyl_cyclase"/>
</dbReference>